<dbReference type="EMBL" id="JARQWQ010000065">
    <property type="protein sequence ID" value="KAK2554944.1"/>
    <property type="molecule type" value="Genomic_DNA"/>
</dbReference>
<keyword evidence="2" id="KW-1185">Reference proteome</keyword>
<name>A0AAD9UYR3_ACRCE</name>
<evidence type="ECO:0000313" key="2">
    <source>
        <dbReference type="Proteomes" id="UP001249851"/>
    </source>
</evidence>
<gene>
    <name evidence="1" type="ORF">P5673_023273</name>
</gene>
<comment type="caution">
    <text evidence="1">The sequence shown here is derived from an EMBL/GenBank/DDBJ whole genome shotgun (WGS) entry which is preliminary data.</text>
</comment>
<dbReference type="Proteomes" id="UP001249851">
    <property type="component" value="Unassembled WGS sequence"/>
</dbReference>
<reference evidence="1" key="2">
    <citation type="journal article" date="2023" name="Science">
        <title>Genomic signatures of disease resistance in endangered staghorn corals.</title>
        <authorList>
            <person name="Vollmer S.V."/>
            <person name="Selwyn J.D."/>
            <person name="Despard B.A."/>
            <person name="Roesel C.L."/>
        </authorList>
    </citation>
    <scope>NUCLEOTIDE SEQUENCE</scope>
    <source>
        <strain evidence="1">K2</strain>
    </source>
</reference>
<sequence length="31" mass="3632">ESLASKSLFVCLLCDEESKGKQRRHKVKKKR</sequence>
<organism evidence="1 2">
    <name type="scientific">Acropora cervicornis</name>
    <name type="common">Staghorn coral</name>
    <dbReference type="NCBI Taxonomy" id="6130"/>
    <lineage>
        <taxon>Eukaryota</taxon>
        <taxon>Metazoa</taxon>
        <taxon>Cnidaria</taxon>
        <taxon>Anthozoa</taxon>
        <taxon>Hexacorallia</taxon>
        <taxon>Scleractinia</taxon>
        <taxon>Astrocoeniina</taxon>
        <taxon>Acroporidae</taxon>
        <taxon>Acropora</taxon>
    </lineage>
</organism>
<dbReference type="AlphaFoldDB" id="A0AAD9UYR3"/>
<proteinExistence type="predicted"/>
<accession>A0AAD9UYR3</accession>
<evidence type="ECO:0000313" key="1">
    <source>
        <dbReference type="EMBL" id="KAK2554944.1"/>
    </source>
</evidence>
<feature type="non-terminal residue" evidence="1">
    <location>
        <position position="1"/>
    </location>
</feature>
<reference evidence="1" key="1">
    <citation type="journal article" date="2023" name="G3 (Bethesda)">
        <title>Whole genome assembly and annotation of the endangered Caribbean coral Acropora cervicornis.</title>
        <authorList>
            <person name="Selwyn J.D."/>
            <person name="Vollmer S.V."/>
        </authorList>
    </citation>
    <scope>NUCLEOTIDE SEQUENCE</scope>
    <source>
        <strain evidence="1">K2</strain>
    </source>
</reference>
<protein>
    <submittedName>
        <fullName evidence="1">Uncharacterized protein</fullName>
    </submittedName>
</protein>